<dbReference type="InterPro" id="IPR036680">
    <property type="entry name" value="SPOR-like_sf"/>
</dbReference>
<reference evidence="3" key="1">
    <citation type="submission" date="2020-10" db="EMBL/GenBank/DDBJ databases">
        <authorList>
            <person name="Kadnikov V."/>
            <person name="Beletsky A.V."/>
            <person name="Mardanov A.V."/>
            <person name="Karnachuk O.V."/>
            <person name="Ravin N.V."/>
        </authorList>
    </citation>
    <scope>NUCLEOTIDE SEQUENCE</scope>
    <source>
        <strain evidence="3">Bu02</strain>
    </source>
</reference>
<dbReference type="PROSITE" id="PS51724">
    <property type="entry name" value="SPOR"/>
    <property type="match status" value="1"/>
</dbReference>
<evidence type="ECO:0000313" key="3">
    <source>
        <dbReference type="EMBL" id="QUL97595.1"/>
    </source>
</evidence>
<protein>
    <submittedName>
        <fullName evidence="3">SPOR domain-containing protein</fullName>
    </submittedName>
</protein>
<dbReference type="Pfam" id="PF05036">
    <property type="entry name" value="SPOR"/>
    <property type="match status" value="1"/>
</dbReference>
<dbReference type="InterPro" id="IPR007730">
    <property type="entry name" value="SPOR-like_dom"/>
</dbReference>
<name>A0AAT9L8V6_9FIRM</name>
<dbReference type="KEGG" id="fcz:IMF26_05540"/>
<feature type="transmembrane region" description="Helical" evidence="1">
    <location>
        <begin position="12"/>
        <end position="37"/>
    </location>
</feature>
<dbReference type="EMBL" id="CP062796">
    <property type="protein sequence ID" value="QUL97595.1"/>
    <property type="molecule type" value="Genomic_DNA"/>
</dbReference>
<dbReference type="SUPFAM" id="SSF110997">
    <property type="entry name" value="Sporulation related repeat"/>
    <property type="match status" value="1"/>
</dbReference>
<reference evidence="3" key="2">
    <citation type="journal article" date="2023" name="Biology">
        <title>Prokaryotic Life Associated with Coal-Fire Gas Vents Revealed by Metagenomics.</title>
        <authorList>
            <person name="Kadnikov V.V."/>
            <person name="Mardanov A.V."/>
            <person name="Beletsky A.V."/>
            <person name="Karnachuk O.V."/>
            <person name="Ravin N.V."/>
        </authorList>
    </citation>
    <scope>NUCLEOTIDE SEQUENCE</scope>
    <source>
        <strain evidence="3">Bu02</strain>
    </source>
</reference>
<evidence type="ECO:0000259" key="2">
    <source>
        <dbReference type="PROSITE" id="PS51724"/>
    </source>
</evidence>
<feature type="domain" description="SPOR" evidence="2">
    <location>
        <begin position="69"/>
        <end position="150"/>
    </location>
</feature>
<proteinExistence type="predicted"/>
<keyword evidence="1" id="KW-0812">Transmembrane</keyword>
<organism evidence="3">
    <name type="scientific">Candidatus Fermentithermobacillus carboniphilus</name>
    <dbReference type="NCBI Taxonomy" id="3085328"/>
    <lineage>
        <taxon>Bacteria</taxon>
        <taxon>Bacillati</taxon>
        <taxon>Bacillota</taxon>
        <taxon>Candidatus Fermentithermobacillia</taxon>
        <taxon>Candidatus Fermentithermobacillales</taxon>
        <taxon>Candidatus Fermentithermobacillaceae</taxon>
        <taxon>Candidatus Fermentithermobacillus</taxon>
    </lineage>
</organism>
<dbReference type="GO" id="GO:0042834">
    <property type="term" value="F:peptidoglycan binding"/>
    <property type="evidence" value="ECO:0007669"/>
    <property type="project" value="InterPro"/>
</dbReference>
<sequence>MRRTRMNRNRTLNTVVTFLIISLIFVGSGYLIGRFLLSSLFQRQPKGEPVSGNKDKTPAPSSYTAQIELKPLTIYRIQIGAYSSKENAEKTAEAAIAKGVSAFVMSPDPLYKVYCGVTGSKEAAAKISESVLPKLAGTVIAKDDKPYIATLEIPSRSFSITGDKAQVESIQKAVTSFVNALQSLVSFWDAHYLGQQSQVNLAAMESDIAALKNDLAKITPDANLKDAYETCISILSELEAAIRGAKEAQGGDSAKVTAGMTQLIKLVDTYNREIK</sequence>
<evidence type="ECO:0000256" key="1">
    <source>
        <dbReference type="SAM" id="Phobius"/>
    </source>
</evidence>
<keyword evidence="1" id="KW-1133">Transmembrane helix</keyword>
<dbReference type="Gene3D" id="3.30.70.1070">
    <property type="entry name" value="Sporulation related repeat"/>
    <property type="match status" value="1"/>
</dbReference>
<gene>
    <name evidence="3" type="ORF">IMF26_05540</name>
</gene>
<dbReference type="AlphaFoldDB" id="A0AAT9L8V6"/>
<keyword evidence="1" id="KW-0472">Membrane</keyword>
<accession>A0AAT9L8V6</accession>